<comment type="subcellular location">
    <subcellularLocation>
        <location evidence="1">Cell membrane</location>
        <topology evidence="1">Multi-pass membrane protein</topology>
    </subcellularLocation>
</comment>
<keyword evidence="10" id="KW-1185">Reference proteome</keyword>
<evidence type="ECO:0000313" key="9">
    <source>
        <dbReference type="EMBL" id="KAL3868069.1"/>
    </source>
</evidence>
<evidence type="ECO:0000256" key="6">
    <source>
        <dbReference type="ARBA" id="ARBA00023136"/>
    </source>
</evidence>
<dbReference type="PANTHER" id="PTHR21444:SF15">
    <property type="entry name" value="RECEPTOR FOR RETINOL UPTAKE STRA6"/>
    <property type="match status" value="1"/>
</dbReference>
<feature type="transmembrane region" description="Helical" evidence="8">
    <location>
        <begin position="319"/>
        <end position="349"/>
    </location>
</feature>
<name>A0ABD3W2G1_SINWO</name>
<reference evidence="9 10" key="1">
    <citation type="submission" date="2024-11" db="EMBL/GenBank/DDBJ databases">
        <title>Chromosome-level genome assembly of the freshwater bivalve Anodonta woodiana.</title>
        <authorList>
            <person name="Chen X."/>
        </authorList>
    </citation>
    <scope>NUCLEOTIDE SEQUENCE [LARGE SCALE GENOMIC DNA]</scope>
    <source>
        <strain evidence="9">MN2024</strain>
        <tissue evidence="9">Gills</tissue>
    </source>
</reference>
<evidence type="ECO:0000256" key="4">
    <source>
        <dbReference type="ARBA" id="ARBA00022692"/>
    </source>
</evidence>
<keyword evidence="4 8" id="KW-0812">Transmembrane</keyword>
<feature type="transmembrane region" description="Helical" evidence="8">
    <location>
        <begin position="642"/>
        <end position="666"/>
    </location>
</feature>
<proteinExistence type="predicted"/>
<keyword evidence="6 8" id="KW-0472">Membrane</keyword>
<gene>
    <name evidence="9" type="ORF">ACJMK2_040906</name>
</gene>
<comment type="caution">
    <text evidence="9">The sequence shown here is derived from an EMBL/GenBank/DDBJ whole genome shotgun (WGS) entry which is preliminary data.</text>
</comment>
<feature type="transmembrane region" description="Helical" evidence="8">
    <location>
        <begin position="434"/>
        <end position="457"/>
    </location>
</feature>
<protein>
    <submittedName>
        <fullName evidence="9">Uncharacterized protein</fullName>
    </submittedName>
</protein>
<feature type="transmembrane region" description="Helical" evidence="8">
    <location>
        <begin position="391"/>
        <end position="419"/>
    </location>
</feature>
<feature type="transmembrane region" description="Helical" evidence="8">
    <location>
        <begin position="192"/>
        <end position="214"/>
    </location>
</feature>
<dbReference type="AlphaFoldDB" id="A0ABD3W2G1"/>
<keyword evidence="3" id="KW-1003">Cell membrane</keyword>
<dbReference type="EMBL" id="JBJQND010000008">
    <property type="protein sequence ID" value="KAL3868069.1"/>
    <property type="molecule type" value="Genomic_DNA"/>
</dbReference>
<feature type="transmembrane region" description="Helical" evidence="8">
    <location>
        <begin position="135"/>
        <end position="154"/>
    </location>
</feature>
<keyword evidence="2" id="KW-0813">Transport</keyword>
<accession>A0ABD3W2G1</accession>
<evidence type="ECO:0000256" key="8">
    <source>
        <dbReference type="SAM" id="Phobius"/>
    </source>
</evidence>
<dbReference type="GO" id="GO:0005886">
    <property type="term" value="C:plasma membrane"/>
    <property type="evidence" value="ECO:0007669"/>
    <property type="project" value="UniProtKB-SubCell"/>
</dbReference>
<feature type="transmembrane region" description="Helical" evidence="8">
    <location>
        <begin position="27"/>
        <end position="44"/>
    </location>
</feature>
<feature type="transmembrane region" description="Helical" evidence="8">
    <location>
        <begin position="483"/>
        <end position="511"/>
    </location>
</feature>
<evidence type="ECO:0000256" key="2">
    <source>
        <dbReference type="ARBA" id="ARBA00022448"/>
    </source>
</evidence>
<evidence type="ECO:0000256" key="3">
    <source>
        <dbReference type="ARBA" id="ARBA00022475"/>
    </source>
</evidence>
<keyword evidence="7" id="KW-0675">Receptor</keyword>
<evidence type="ECO:0000256" key="5">
    <source>
        <dbReference type="ARBA" id="ARBA00022989"/>
    </source>
</evidence>
<feature type="transmembrane region" description="Helical" evidence="8">
    <location>
        <begin position="105"/>
        <end position="128"/>
    </location>
</feature>
<dbReference type="PANTHER" id="PTHR21444">
    <property type="entry name" value="COILED-COIL DOMAIN-CONTAINING PROTEIN 180"/>
    <property type="match status" value="1"/>
</dbReference>
<evidence type="ECO:0000256" key="7">
    <source>
        <dbReference type="ARBA" id="ARBA00023170"/>
    </source>
</evidence>
<evidence type="ECO:0000256" key="1">
    <source>
        <dbReference type="ARBA" id="ARBA00004651"/>
    </source>
</evidence>
<keyword evidence="5 8" id="KW-1133">Transmembrane helix</keyword>
<dbReference type="Proteomes" id="UP001634394">
    <property type="component" value="Unassembled WGS sequence"/>
</dbReference>
<feature type="transmembrane region" description="Helical" evidence="8">
    <location>
        <begin position="76"/>
        <end position="93"/>
    </location>
</feature>
<sequence length="668" mass="76437">MASSEICNIYFNRLKTDSGFTFYAENVHWFLIAAVPFTFAWSFLEKRKSFKTNILGGRPALYRVVNLLDGGVRDRWGTSFILGAMTTLVYNLAARKLLASTFPLWATIILIYAQALEATFLTLPFLVCLSTRFRLLGGVIGLVYALGWSVLSLFDLVVPVMCLVELKNNITSATQDDQAVKSAVNEMADGTILLSVMVALPMYISFICIVGKFITRIYDCITTGEYTRQDKDELSAENSEIYVKHLMDPVGMKATQSIRKKYLQRITHSIPGFTYSNPMFSTAFLMAIFLYQIILAEQLLMDLLQKLLRMYIQQYSLEIYIIADILQGCSIASGIATGIYGCSVIYSLLMTYKRHMIKLYKGEREFLPERAERLRPETHLIRSTQYMGNQIIGMIYGTIFCFVCLFVPLTLLCLVFRLVEVRDKVPQLLLQFQILVYPVSVFIIFRLQIFIVGKFLLQQRLNPTDQQRPLAIDNRKAHDLFKFFMLFVNLSIGVLVFLRRLASSIILGIFLIPRMDRSMFPKGFENDDKCYMNYIGMLMLDFSHNNPIMRVFCSILLKTSAEKHDRTVQNFTYGSFGLQCTQRQLPGHSRSRRRWLVAYTLMNNPSIIGMRKHALPGIIIMETSNARADVIDRVQRSIASTLVIYIGMTVVVMILAFLFFGIKAIFPY</sequence>
<dbReference type="InterPro" id="IPR026612">
    <property type="entry name" value="STRA6-like"/>
</dbReference>
<organism evidence="9 10">
    <name type="scientific">Sinanodonta woodiana</name>
    <name type="common">Chinese pond mussel</name>
    <name type="synonym">Anodonta woodiana</name>
    <dbReference type="NCBI Taxonomy" id="1069815"/>
    <lineage>
        <taxon>Eukaryota</taxon>
        <taxon>Metazoa</taxon>
        <taxon>Spiralia</taxon>
        <taxon>Lophotrochozoa</taxon>
        <taxon>Mollusca</taxon>
        <taxon>Bivalvia</taxon>
        <taxon>Autobranchia</taxon>
        <taxon>Heteroconchia</taxon>
        <taxon>Palaeoheterodonta</taxon>
        <taxon>Unionida</taxon>
        <taxon>Unionoidea</taxon>
        <taxon>Unionidae</taxon>
        <taxon>Unioninae</taxon>
        <taxon>Sinanodonta</taxon>
    </lineage>
</organism>
<evidence type="ECO:0000313" key="10">
    <source>
        <dbReference type="Proteomes" id="UP001634394"/>
    </source>
</evidence>
<dbReference type="Pfam" id="PF14752">
    <property type="entry name" value="RBP_receptor"/>
    <property type="match status" value="2"/>
</dbReference>
<feature type="transmembrane region" description="Helical" evidence="8">
    <location>
        <begin position="279"/>
        <end position="299"/>
    </location>
</feature>